<comment type="caution">
    <text evidence="1">The sequence shown here is derived from an EMBL/GenBank/DDBJ whole genome shotgun (WGS) entry which is preliminary data.</text>
</comment>
<protein>
    <submittedName>
        <fullName evidence="1">TIGR02453 family protein</fullName>
    </submittedName>
</protein>
<gene>
    <name evidence="1" type="ORF">DSL64_13330</name>
</gene>
<evidence type="ECO:0000313" key="2">
    <source>
        <dbReference type="Proteomes" id="UP000256373"/>
    </source>
</evidence>
<sequence>MAKNQKSISASGLDFLKLLKDNNNREWFGEHKEIYLEELQKLTDFADALLELMQSHDLIETPSGKKVLHRIYRDTRFSKEKIPYKINFSGSFTRATRALRGGYYFHIEPGNCFLAGGFYGPNAEDLKLIREDISFDPNPITAILNAADFVETFGTLQGEKLKTTPKGFSADDPAIELLRHKQFLLIRNFSDQQVMQQDFLTEANRTFKSMRPFFDYMSMVLSTDGDGVTI</sequence>
<dbReference type="PANTHER" id="PTHR36452:SF1">
    <property type="entry name" value="DUF2461 DOMAIN-CONTAINING PROTEIN"/>
    <property type="match status" value="1"/>
</dbReference>
<dbReference type="PIRSF" id="PIRSF028451">
    <property type="entry name" value="UCP028451"/>
    <property type="match status" value="1"/>
</dbReference>
<dbReference type="RefSeq" id="WP_115831401.1">
    <property type="nucleotide sequence ID" value="NZ_QNUL01000009.1"/>
</dbReference>
<accession>A0A3D8YAU7</accession>
<dbReference type="Pfam" id="PF09365">
    <property type="entry name" value="DUF2461"/>
    <property type="match status" value="1"/>
</dbReference>
<dbReference type="PANTHER" id="PTHR36452">
    <property type="entry name" value="CHROMOSOME 12, WHOLE GENOME SHOTGUN SEQUENCE"/>
    <property type="match status" value="1"/>
</dbReference>
<name>A0A3D8YAU7_9BACT</name>
<organism evidence="1 2">
    <name type="scientific">Dyadobacter luteus</name>
    <dbReference type="NCBI Taxonomy" id="2259619"/>
    <lineage>
        <taxon>Bacteria</taxon>
        <taxon>Pseudomonadati</taxon>
        <taxon>Bacteroidota</taxon>
        <taxon>Cytophagia</taxon>
        <taxon>Cytophagales</taxon>
        <taxon>Spirosomataceae</taxon>
        <taxon>Dyadobacter</taxon>
    </lineage>
</organism>
<proteinExistence type="predicted"/>
<dbReference type="NCBIfam" id="TIGR02453">
    <property type="entry name" value="TIGR02453 family protein"/>
    <property type="match status" value="1"/>
</dbReference>
<dbReference type="AlphaFoldDB" id="A0A3D8YAU7"/>
<reference evidence="1 2" key="1">
    <citation type="submission" date="2018-07" db="EMBL/GenBank/DDBJ databases">
        <title>Dyadobacter roseus sp. nov., isolated from rose rhizosphere soil.</title>
        <authorList>
            <person name="Chen L."/>
        </authorList>
    </citation>
    <scope>NUCLEOTIDE SEQUENCE [LARGE SCALE GENOMIC DNA]</scope>
    <source>
        <strain evidence="1 2">RS19</strain>
    </source>
</reference>
<dbReference type="Proteomes" id="UP000256373">
    <property type="component" value="Unassembled WGS sequence"/>
</dbReference>
<dbReference type="EMBL" id="QNUL01000009">
    <property type="protein sequence ID" value="REA60879.1"/>
    <property type="molecule type" value="Genomic_DNA"/>
</dbReference>
<dbReference type="InterPro" id="IPR012808">
    <property type="entry name" value="CHP02453"/>
</dbReference>
<keyword evidence="2" id="KW-1185">Reference proteome</keyword>
<dbReference type="OrthoDB" id="9794241at2"/>
<dbReference type="InterPro" id="IPR015996">
    <property type="entry name" value="UCP028451"/>
</dbReference>
<evidence type="ECO:0000313" key="1">
    <source>
        <dbReference type="EMBL" id="REA60879.1"/>
    </source>
</evidence>